<dbReference type="GO" id="GO:0003676">
    <property type="term" value="F:nucleic acid binding"/>
    <property type="evidence" value="ECO:0007669"/>
    <property type="project" value="InterPro"/>
</dbReference>
<feature type="compositionally biased region" description="Acidic residues" evidence="4">
    <location>
        <begin position="275"/>
        <end position="284"/>
    </location>
</feature>
<dbReference type="Gene3D" id="3.30.110.20">
    <property type="entry name" value="Alba-like domain"/>
    <property type="match status" value="1"/>
</dbReference>
<dbReference type="Pfam" id="PF12328">
    <property type="entry name" value="Rpp20"/>
    <property type="match status" value="1"/>
</dbReference>
<keyword evidence="2" id="KW-0819">tRNA processing</keyword>
<keyword evidence="3" id="KW-0539">Nucleus</keyword>
<gene>
    <name evidence="5" type="ORF">K443DRAFT_676458</name>
</gene>
<feature type="compositionally biased region" description="Basic and acidic residues" evidence="4">
    <location>
        <begin position="255"/>
        <end position="264"/>
    </location>
</feature>
<evidence type="ECO:0000313" key="6">
    <source>
        <dbReference type="Proteomes" id="UP000054477"/>
    </source>
</evidence>
<dbReference type="HOGENOM" id="CLU_077462_0_0_1"/>
<accession>A0A0C9Y188</accession>
<dbReference type="Proteomes" id="UP000054477">
    <property type="component" value="Unassembled WGS sequence"/>
</dbReference>
<dbReference type="GO" id="GO:0000172">
    <property type="term" value="C:ribonuclease MRP complex"/>
    <property type="evidence" value="ECO:0007669"/>
    <property type="project" value="InterPro"/>
</dbReference>
<feature type="compositionally biased region" description="Gly residues" evidence="4">
    <location>
        <begin position="242"/>
        <end position="254"/>
    </location>
</feature>
<evidence type="ECO:0000256" key="3">
    <source>
        <dbReference type="ARBA" id="ARBA00023242"/>
    </source>
</evidence>
<evidence type="ECO:0000256" key="4">
    <source>
        <dbReference type="SAM" id="MobiDB-lite"/>
    </source>
</evidence>
<reference evidence="5 6" key="1">
    <citation type="submission" date="2014-04" db="EMBL/GenBank/DDBJ databases">
        <authorList>
            <consortium name="DOE Joint Genome Institute"/>
            <person name="Kuo A."/>
            <person name="Kohler A."/>
            <person name="Nagy L.G."/>
            <person name="Floudas D."/>
            <person name="Copeland A."/>
            <person name="Barry K.W."/>
            <person name="Cichocki N."/>
            <person name="Veneault-Fourrey C."/>
            <person name="LaButti K."/>
            <person name="Lindquist E.A."/>
            <person name="Lipzen A."/>
            <person name="Lundell T."/>
            <person name="Morin E."/>
            <person name="Murat C."/>
            <person name="Sun H."/>
            <person name="Tunlid A."/>
            <person name="Henrissat B."/>
            <person name="Grigoriev I.V."/>
            <person name="Hibbett D.S."/>
            <person name="Martin F."/>
            <person name="Nordberg H.P."/>
            <person name="Cantor M.N."/>
            <person name="Hua S.X."/>
        </authorList>
    </citation>
    <scope>NUCLEOTIDE SEQUENCE [LARGE SCALE GENOMIC DNA]</scope>
    <source>
        <strain evidence="5 6">LaAM-08-1</strain>
    </source>
</reference>
<dbReference type="EMBL" id="KN838576">
    <property type="protein sequence ID" value="KIK03797.1"/>
    <property type="molecule type" value="Genomic_DNA"/>
</dbReference>
<evidence type="ECO:0000256" key="1">
    <source>
        <dbReference type="ARBA" id="ARBA00004123"/>
    </source>
</evidence>
<sequence length="284" mass="30037">MTEEPASAGPSAVPTVQIAETAETSAVAELASAKGKGKAKEILANRKQPTSAGPNAVPTVQIAETAETSAVAEPASAKGKGKAKEIVANAPRPRINKLAPPRPFPTVPKSVSATGPRSAHKEGKNFLCLSRKTSLGAYMRRCKDVIIKDGYKTLHLSAMGAAIPLLLQLTCALPPILPFPKDEIHTEVTTGTVNVQDEVIPEDDEEDITYQTRGKSTVKVIFRIGDGEFEGDRTGPLRKYNKGGGGKNKNGSGGKDNDVGKQKDQGSSAVVFQEPEQEDLLDML</sequence>
<protein>
    <submittedName>
        <fullName evidence="5">Uncharacterized protein</fullName>
    </submittedName>
</protein>
<name>A0A0C9Y188_9AGAR</name>
<feature type="region of interest" description="Disordered" evidence="4">
    <location>
        <begin position="32"/>
        <end position="56"/>
    </location>
</feature>
<feature type="region of interest" description="Disordered" evidence="4">
    <location>
        <begin position="232"/>
        <end position="284"/>
    </location>
</feature>
<comment type="subcellular location">
    <subcellularLocation>
        <location evidence="1">Nucleus</location>
    </subcellularLocation>
</comment>
<evidence type="ECO:0000256" key="2">
    <source>
        <dbReference type="ARBA" id="ARBA00022694"/>
    </source>
</evidence>
<proteinExistence type="predicted"/>
<dbReference type="OrthoDB" id="416729at2759"/>
<keyword evidence="6" id="KW-1185">Reference proteome</keyword>
<dbReference type="InterPro" id="IPR014612">
    <property type="entry name" value="Pop7/Rpp20"/>
</dbReference>
<organism evidence="5 6">
    <name type="scientific">Laccaria amethystina LaAM-08-1</name>
    <dbReference type="NCBI Taxonomy" id="1095629"/>
    <lineage>
        <taxon>Eukaryota</taxon>
        <taxon>Fungi</taxon>
        <taxon>Dikarya</taxon>
        <taxon>Basidiomycota</taxon>
        <taxon>Agaricomycotina</taxon>
        <taxon>Agaricomycetes</taxon>
        <taxon>Agaricomycetidae</taxon>
        <taxon>Agaricales</taxon>
        <taxon>Agaricineae</taxon>
        <taxon>Hydnangiaceae</taxon>
        <taxon>Laccaria</taxon>
    </lineage>
</organism>
<reference evidence="6" key="2">
    <citation type="submission" date="2015-01" db="EMBL/GenBank/DDBJ databases">
        <title>Evolutionary Origins and Diversification of the Mycorrhizal Mutualists.</title>
        <authorList>
            <consortium name="DOE Joint Genome Institute"/>
            <consortium name="Mycorrhizal Genomics Consortium"/>
            <person name="Kohler A."/>
            <person name="Kuo A."/>
            <person name="Nagy L.G."/>
            <person name="Floudas D."/>
            <person name="Copeland A."/>
            <person name="Barry K.W."/>
            <person name="Cichocki N."/>
            <person name="Veneault-Fourrey C."/>
            <person name="LaButti K."/>
            <person name="Lindquist E.A."/>
            <person name="Lipzen A."/>
            <person name="Lundell T."/>
            <person name="Morin E."/>
            <person name="Murat C."/>
            <person name="Riley R."/>
            <person name="Ohm R."/>
            <person name="Sun H."/>
            <person name="Tunlid A."/>
            <person name="Henrissat B."/>
            <person name="Grigoriev I.V."/>
            <person name="Hibbett D.S."/>
            <person name="Martin F."/>
        </authorList>
    </citation>
    <scope>NUCLEOTIDE SEQUENCE [LARGE SCALE GENOMIC DNA]</scope>
    <source>
        <strain evidence="6">LaAM-08-1</strain>
    </source>
</reference>
<dbReference type="InterPro" id="IPR036882">
    <property type="entry name" value="Alba-like_dom_sf"/>
</dbReference>
<dbReference type="GO" id="GO:0001682">
    <property type="term" value="P:tRNA 5'-leader removal"/>
    <property type="evidence" value="ECO:0007669"/>
    <property type="project" value="InterPro"/>
</dbReference>
<evidence type="ECO:0000313" key="5">
    <source>
        <dbReference type="EMBL" id="KIK03797.1"/>
    </source>
</evidence>
<dbReference type="AlphaFoldDB" id="A0A0C9Y188"/>
<feature type="region of interest" description="Disordered" evidence="4">
    <location>
        <begin position="94"/>
        <end position="118"/>
    </location>
</feature>
<dbReference type="GO" id="GO:0005655">
    <property type="term" value="C:nucleolar ribonuclease P complex"/>
    <property type="evidence" value="ECO:0007669"/>
    <property type="project" value="InterPro"/>
</dbReference>